<dbReference type="FunFam" id="3.40.50.300:FF:000274">
    <property type="entry name" value="ras-related protein RABA5a"/>
    <property type="match status" value="1"/>
</dbReference>
<feature type="region of interest" description="Disordered" evidence="8">
    <location>
        <begin position="349"/>
        <end position="398"/>
    </location>
</feature>
<protein>
    <submittedName>
        <fullName evidence="9">Uncharacterized protein</fullName>
    </submittedName>
</protein>
<reference evidence="9 10" key="1">
    <citation type="submission" date="2024-02" db="EMBL/GenBank/DDBJ databases">
        <title>High-quality chromosome-scale genome assembly of Pensacola bahiagrass (Paspalum notatum Flugge var. saurae).</title>
        <authorList>
            <person name="Vega J.M."/>
            <person name="Podio M."/>
            <person name="Orjuela J."/>
            <person name="Siena L.A."/>
            <person name="Pessino S.C."/>
            <person name="Combes M.C."/>
            <person name="Mariac C."/>
            <person name="Albertini E."/>
            <person name="Pupilli F."/>
            <person name="Ortiz J.P.A."/>
            <person name="Leblanc O."/>
        </authorList>
    </citation>
    <scope>NUCLEOTIDE SEQUENCE [LARGE SCALE GENOMIC DNA]</scope>
    <source>
        <strain evidence="9">R1</strain>
        <tissue evidence="9">Leaf</tissue>
    </source>
</reference>
<evidence type="ECO:0000256" key="7">
    <source>
        <dbReference type="ARBA" id="ARBA00037868"/>
    </source>
</evidence>
<feature type="region of interest" description="Disordered" evidence="8">
    <location>
        <begin position="410"/>
        <end position="499"/>
    </location>
</feature>
<evidence type="ECO:0000256" key="1">
    <source>
        <dbReference type="ARBA" id="ARBA00006270"/>
    </source>
</evidence>
<dbReference type="GO" id="GO:0012505">
    <property type="term" value="C:endomembrane system"/>
    <property type="evidence" value="ECO:0007669"/>
    <property type="project" value="UniProtKB-SubCell"/>
</dbReference>
<comment type="subcellular location">
    <subcellularLocation>
        <location evidence="7">Endomembrane system</location>
        <topology evidence="7">Lipid-anchor</topology>
    </subcellularLocation>
</comment>
<dbReference type="InterPro" id="IPR027417">
    <property type="entry name" value="P-loop_NTPase"/>
</dbReference>
<dbReference type="InterPro" id="IPR001806">
    <property type="entry name" value="Small_GTPase"/>
</dbReference>
<dbReference type="GO" id="GO:0005525">
    <property type="term" value="F:GTP binding"/>
    <property type="evidence" value="ECO:0007669"/>
    <property type="project" value="UniProtKB-KW"/>
</dbReference>
<dbReference type="PROSITE" id="PS51420">
    <property type="entry name" value="RHO"/>
    <property type="match status" value="1"/>
</dbReference>
<feature type="compositionally biased region" description="Low complexity" evidence="8">
    <location>
        <begin position="466"/>
        <end position="477"/>
    </location>
</feature>
<keyword evidence="4" id="KW-0472">Membrane</keyword>
<organism evidence="9 10">
    <name type="scientific">Paspalum notatum var. saurae</name>
    <dbReference type="NCBI Taxonomy" id="547442"/>
    <lineage>
        <taxon>Eukaryota</taxon>
        <taxon>Viridiplantae</taxon>
        <taxon>Streptophyta</taxon>
        <taxon>Embryophyta</taxon>
        <taxon>Tracheophyta</taxon>
        <taxon>Spermatophyta</taxon>
        <taxon>Magnoliopsida</taxon>
        <taxon>Liliopsida</taxon>
        <taxon>Poales</taxon>
        <taxon>Poaceae</taxon>
        <taxon>PACMAD clade</taxon>
        <taxon>Panicoideae</taxon>
        <taxon>Andropogonodae</taxon>
        <taxon>Paspaleae</taxon>
        <taxon>Paspalinae</taxon>
        <taxon>Paspalum</taxon>
    </lineage>
</organism>
<keyword evidence="5" id="KW-0449">Lipoprotein</keyword>
<comment type="similarity">
    <text evidence="1">Belongs to the small GTPase superfamily. Rab family.</text>
</comment>
<dbReference type="Pfam" id="PF00071">
    <property type="entry name" value="Ras"/>
    <property type="match status" value="1"/>
</dbReference>
<dbReference type="Gene3D" id="3.40.50.300">
    <property type="entry name" value="P-loop containing nucleotide triphosphate hydrolases"/>
    <property type="match status" value="1"/>
</dbReference>
<dbReference type="GO" id="GO:0003924">
    <property type="term" value="F:GTPase activity"/>
    <property type="evidence" value="ECO:0007669"/>
    <property type="project" value="InterPro"/>
</dbReference>
<dbReference type="SMART" id="SM00174">
    <property type="entry name" value="RHO"/>
    <property type="match status" value="1"/>
</dbReference>
<name>A0AAQ3T2M2_PASNO</name>
<dbReference type="NCBIfam" id="TIGR00231">
    <property type="entry name" value="small_GTP"/>
    <property type="match status" value="1"/>
</dbReference>
<dbReference type="PANTHER" id="PTHR47979">
    <property type="entry name" value="DRAB11-RELATED"/>
    <property type="match status" value="1"/>
</dbReference>
<dbReference type="PROSITE" id="PS51421">
    <property type="entry name" value="RAS"/>
    <property type="match status" value="1"/>
</dbReference>
<sequence>MSRGGTYGELGQRIDYVFKVVLIGDSAVGKSQLLARFARNEFNLDSKATIGVEFQTRTLNIDARTVKAQIWDTAGQERYRAVTSAYYRGAVGAMLVYDITKRQSFDHVARWLEELRGHADKNIIIMLIGNKSDLGTLRVVSTEDAKEFAERENLFFMETSALEATNVENAFMTVLTEIYRIVSKKSLVANEESDSSGNSSLLKGTKIIVPGQQPAPTSRAACCLSSNARAGCTGLVAGDDAEQATCDSGPLQRYSPTLSRNLELPVRIWPADVKFKINDSIALLAFGLRHTCRHEAAQAFALHPHLARISVPPTAALAPRPHCTTARGTAVRGSAPSCAAARVTRASTLCRGSVPRRPPPASRPPGARRSRCRTRASAGTAPLLRLRQPDGGAHAHTVGKPLLLDPAHAPSEVAQQQRRGARGHGQHLGHPHRVSHLRRRPSTCDMPRRPAAADLAQIRQRRSSSRRIGSLLLAGPPASAPSPSVPTREAARGRSAVGGRYAGERELELLAVVRGWLEVRQ</sequence>
<dbReference type="CDD" id="cd01868">
    <property type="entry name" value="Rab11_like"/>
    <property type="match status" value="1"/>
</dbReference>
<keyword evidence="3" id="KW-0342">GTP-binding</keyword>
<dbReference type="SUPFAM" id="SSF52540">
    <property type="entry name" value="P-loop containing nucleoside triphosphate hydrolases"/>
    <property type="match status" value="1"/>
</dbReference>
<evidence type="ECO:0000256" key="2">
    <source>
        <dbReference type="ARBA" id="ARBA00022741"/>
    </source>
</evidence>
<keyword evidence="10" id="KW-1185">Reference proteome</keyword>
<evidence type="ECO:0000256" key="6">
    <source>
        <dbReference type="ARBA" id="ARBA00023289"/>
    </source>
</evidence>
<keyword evidence="2" id="KW-0547">Nucleotide-binding</keyword>
<keyword evidence="6" id="KW-0636">Prenylation</keyword>
<dbReference type="SMART" id="SM00173">
    <property type="entry name" value="RAS"/>
    <property type="match status" value="1"/>
</dbReference>
<evidence type="ECO:0000256" key="4">
    <source>
        <dbReference type="ARBA" id="ARBA00023136"/>
    </source>
</evidence>
<accession>A0AAQ3T2M2</accession>
<gene>
    <name evidence="9" type="ORF">U9M48_013644</name>
</gene>
<evidence type="ECO:0000313" key="9">
    <source>
        <dbReference type="EMBL" id="WVZ64074.1"/>
    </source>
</evidence>
<dbReference type="InterPro" id="IPR005225">
    <property type="entry name" value="Small_GTP-bd"/>
</dbReference>
<dbReference type="PROSITE" id="PS51419">
    <property type="entry name" value="RAB"/>
    <property type="match status" value="1"/>
</dbReference>
<proteinExistence type="inferred from homology"/>
<dbReference type="Proteomes" id="UP001341281">
    <property type="component" value="Chromosome 03"/>
</dbReference>
<dbReference type="InterPro" id="IPR050209">
    <property type="entry name" value="Rab_GTPases_membrane_traffic"/>
</dbReference>
<dbReference type="EMBL" id="CP144747">
    <property type="protein sequence ID" value="WVZ64074.1"/>
    <property type="molecule type" value="Genomic_DNA"/>
</dbReference>
<evidence type="ECO:0000256" key="3">
    <source>
        <dbReference type="ARBA" id="ARBA00023134"/>
    </source>
</evidence>
<dbReference type="SMART" id="SM00175">
    <property type="entry name" value="RAB"/>
    <property type="match status" value="1"/>
</dbReference>
<evidence type="ECO:0000256" key="5">
    <source>
        <dbReference type="ARBA" id="ARBA00023288"/>
    </source>
</evidence>
<dbReference type="PRINTS" id="PR00449">
    <property type="entry name" value="RASTRNSFRMNG"/>
</dbReference>
<feature type="compositionally biased region" description="Basic residues" evidence="8">
    <location>
        <begin position="419"/>
        <end position="441"/>
    </location>
</feature>
<dbReference type="AlphaFoldDB" id="A0AAQ3T2M2"/>
<evidence type="ECO:0000313" key="10">
    <source>
        <dbReference type="Proteomes" id="UP001341281"/>
    </source>
</evidence>
<dbReference type="SMART" id="SM00176">
    <property type="entry name" value="RAN"/>
    <property type="match status" value="1"/>
</dbReference>
<evidence type="ECO:0000256" key="8">
    <source>
        <dbReference type="SAM" id="MobiDB-lite"/>
    </source>
</evidence>